<accession>A0A2M3ZPP1</accession>
<organism evidence="1">
    <name type="scientific">Anopheles braziliensis</name>
    <dbReference type="NCBI Taxonomy" id="58242"/>
    <lineage>
        <taxon>Eukaryota</taxon>
        <taxon>Metazoa</taxon>
        <taxon>Ecdysozoa</taxon>
        <taxon>Arthropoda</taxon>
        <taxon>Hexapoda</taxon>
        <taxon>Insecta</taxon>
        <taxon>Pterygota</taxon>
        <taxon>Neoptera</taxon>
        <taxon>Endopterygota</taxon>
        <taxon>Diptera</taxon>
        <taxon>Nematocera</taxon>
        <taxon>Culicoidea</taxon>
        <taxon>Culicidae</taxon>
        <taxon>Anophelinae</taxon>
        <taxon>Anopheles</taxon>
    </lineage>
</organism>
<reference evidence="1" key="1">
    <citation type="submission" date="2018-01" db="EMBL/GenBank/DDBJ databases">
        <title>An insight into the sialome of Amazonian anophelines.</title>
        <authorList>
            <person name="Ribeiro J.M."/>
            <person name="Scarpassa V."/>
            <person name="Calvo E."/>
        </authorList>
    </citation>
    <scope>NUCLEOTIDE SEQUENCE</scope>
    <source>
        <tissue evidence="1">Salivary glands</tissue>
    </source>
</reference>
<protein>
    <submittedName>
        <fullName evidence="1">Putative secreted peptide</fullName>
    </submittedName>
</protein>
<dbReference type="EMBL" id="GGFM01009750">
    <property type="protein sequence ID" value="MBW30501.1"/>
    <property type="molecule type" value="Transcribed_RNA"/>
</dbReference>
<sequence length="88" mass="9075">MLAVSILRSVAGAVSVIVVDGVIARAGTDAGTLQLTCTAADAHRSVKDELRYLTALHTGTVGALGRALELECDRTDADFAHALLAKEA</sequence>
<name>A0A2M3ZPP1_9DIPT</name>
<evidence type="ECO:0000313" key="1">
    <source>
        <dbReference type="EMBL" id="MBW30501.1"/>
    </source>
</evidence>
<proteinExistence type="predicted"/>
<dbReference type="AlphaFoldDB" id="A0A2M3ZPP1"/>